<dbReference type="GO" id="GO:0016539">
    <property type="term" value="P:intein-mediated protein splicing"/>
    <property type="evidence" value="ECO:0007669"/>
    <property type="project" value="InterPro"/>
</dbReference>
<dbReference type="Gene3D" id="3.40.50.300">
    <property type="entry name" value="P-loop containing nucleotide triphosphate hydrolases"/>
    <property type="match status" value="1"/>
</dbReference>
<dbReference type="InterPro" id="IPR030934">
    <property type="entry name" value="Intein_C"/>
</dbReference>
<dbReference type="PROSITE" id="PS50819">
    <property type="entry name" value="INTEIN_ENDONUCLEASE"/>
    <property type="match status" value="1"/>
</dbReference>
<sequence length="1223" mass="137409">MNITTLVKKFINPMPEDNRPNADTGEPLSVRDLIAPPAIEVDFDHLKIGDRYFRTLFVAGYPRYVSANWLEPLISFSHTLDIAMYVYPTRSEEVLENLKRKVGEMEATIQSDMKRGRVIEPSIQVALEDALALQQELAKGSERFFQFGLYVTIPAKSLDDLDRTTKQVEATLGSLLIVTKKAILQMEEGLKTTLPMSQDKLVILRNMDTTSLATTFPFTTSELTANEGILYGINEGNDSLIVFDRFTLENANTVVFGKSIARWEPVLVRQNGQTKMETIGNLVESLINKHGITHREEEMEGVRLPGIEVYAYNNELKGRWAQVATAARKPLSKREKLYKITTKSGRHITVTADHSLVVLRDGRVRSVRGEAVRVGEAVPVPRFLPESIGLTSPIYPKTFVPSWPMGLPQTIPLESNLLTILGLTTSEGYLSPSTLTIYNRDPFVLSAIQNATSGIGAKTAPRYASGRILCGYNIQPNAYAKLFSALGAGGRSGQKRVPSIIFSLSNTQIAAYLRAYYEGDGTVSGWEVACMSKSRDLISDICYLLLRFGIVGRIRTKWKRATNSKHTGDTYYELVISGGDHLTRFASSIGFLTLRKQQKLLGLLGKHPNTNVDTIPTLSRTLQKLHAQLYQGDDIRAPYNLSPLKRGVFSPSREQLIEIITLMENRIIELRSLRGRVMQLKNLPSVDAIISRGIKHKQLHRALWKELGHTWKLMKHRAVIPKATTVFRAWKTVSGETISLPEIKHELYDVFQEIGISLQRYDNSLWTTIRNEARRPGDTAYPPIQNAVSVLSKRYRSLQLTLRHAEKKLHHLRQLARSDLFWDPVVNIEQIKHNESFVYDLTVDNEVFLGGSGGVFVHNSGSGKSYMVKLEVMRSLMFDTEVIIIDPESEYEALTHALGGEYIRFQFGTNTKINPFDLALLQHKGEKESELNQKILSLHGFFRVVMGKLTPSEDALLDRALVLTYKQKGITPDPASQSTEPPLMEDLYKTLVGMEEPLAKGLADRIEKFVKGSMVGIFDAQTNVEIRNPLTVFSIRDLEEELRPIAMYLILDFIWTKIRKDTKRRLLIVDEAWYMMKYPDSATFLNSIAKRARKYYLGVTTITQDVEDFLAVELGKAIIQNSSMQILLKQSSAAIDKVAEIFYLSEGEKHLLLAADIGEGLLFAGPAHAAMRVIASPEEHALATTKPQELESRAQKQPAQPTPSPQPNMPARPIFTVEPVNEK</sequence>
<dbReference type="NCBIfam" id="TIGR01443">
    <property type="entry name" value="intein_Cterm"/>
    <property type="match status" value="1"/>
</dbReference>
<feature type="compositionally biased region" description="Pro residues" evidence="3">
    <location>
        <begin position="1200"/>
        <end position="1210"/>
    </location>
</feature>
<dbReference type="Gene3D" id="2.170.16.10">
    <property type="entry name" value="Hedgehog/Intein (Hint) domain"/>
    <property type="match status" value="2"/>
</dbReference>
<dbReference type="Pfam" id="PF19044">
    <property type="entry name" value="P-loop_TraG"/>
    <property type="match status" value="1"/>
</dbReference>
<dbReference type="PRINTS" id="PR00379">
    <property type="entry name" value="INTEIN"/>
</dbReference>
<dbReference type="CDD" id="cd00081">
    <property type="entry name" value="Hint"/>
    <property type="match status" value="1"/>
</dbReference>
<dbReference type="SMART" id="SM00305">
    <property type="entry name" value="HintC"/>
    <property type="match status" value="1"/>
</dbReference>
<feature type="domain" description="DOD-type homing endonuclease" evidence="4">
    <location>
        <begin position="420"/>
        <end position="550"/>
    </location>
</feature>
<feature type="region of interest" description="Disordered" evidence="3">
    <location>
        <begin position="1180"/>
        <end position="1223"/>
    </location>
</feature>
<evidence type="ECO:0000259" key="4">
    <source>
        <dbReference type="PROSITE" id="PS50819"/>
    </source>
</evidence>
<evidence type="ECO:0000256" key="3">
    <source>
        <dbReference type="SAM" id="MobiDB-lite"/>
    </source>
</evidence>
<protein>
    <recommendedName>
        <fullName evidence="4">DOD-type homing endonuclease domain-containing protein</fullName>
    </recommendedName>
</protein>
<organism evidence="5 6">
    <name type="scientific">Candidatus Gottesmanbacteria bacterium RIFCSPLOWO2_01_FULL_43_11b</name>
    <dbReference type="NCBI Taxonomy" id="1798392"/>
    <lineage>
        <taxon>Bacteria</taxon>
        <taxon>Candidatus Gottesmaniibacteriota</taxon>
    </lineage>
</organism>
<keyword evidence="1" id="KW-0068">Autocatalytic cleavage</keyword>
<dbReference type="InterPro" id="IPR006142">
    <property type="entry name" value="INTEIN"/>
</dbReference>
<keyword evidence="2" id="KW-0651">Protein splicing</keyword>
<dbReference type="InterPro" id="IPR051162">
    <property type="entry name" value="T4SS_component"/>
</dbReference>
<dbReference type="InterPro" id="IPR003586">
    <property type="entry name" value="Hint_dom_C"/>
</dbReference>
<dbReference type="SUPFAM" id="SSF55608">
    <property type="entry name" value="Homing endonucleases"/>
    <property type="match status" value="1"/>
</dbReference>
<dbReference type="SMART" id="SM00306">
    <property type="entry name" value="HintN"/>
    <property type="match status" value="1"/>
</dbReference>
<dbReference type="SUPFAM" id="SSF52540">
    <property type="entry name" value="P-loop containing nucleoside triphosphate hydrolases"/>
    <property type="match status" value="1"/>
</dbReference>
<dbReference type="Proteomes" id="UP000178759">
    <property type="component" value="Unassembled WGS sequence"/>
</dbReference>
<dbReference type="EMBL" id="MFJV01000001">
    <property type="protein sequence ID" value="OGG24083.1"/>
    <property type="molecule type" value="Genomic_DNA"/>
</dbReference>
<name>A0A1F6AI59_9BACT</name>
<dbReference type="SUPFAM" id="SSF51294">
    <property type="entry name" value="Hedgehog/intein (Hint) domain"/>
    <property type="match status" value="1"/>
</dbReference>
<dbReference type="PROSITE" id="PS50818">
    <property type="entry name" value="INTEIN_C_TER"/>
    <property type="match status" value="1"/>
</dbReference>
<dbReference type="PANTHER" id="PTHR30121">
    <property type="entry name" value="UNCHARACTERIZED PROTEIN YJGR-RELATED"/>
    <property type="match status" value="1"/>
</dbReference>
<evidence type="ECO:0000256" key="1">
    <source>
        <dbReference type="ARBA" id="ARBA00022813"/>
    </source>
</evidence>
<dbReference type="InterPro" id="IPR027434">
    <property type="entry name" value="Homing_endonucl"/>
</dbReference>
<dbReference type="AlphaFoldDB" id="A0A1F6AI59"/>
<dbReference type="Pfam" id="PF14528">
    <property type="entry name" value="LAGLIDADG_3"/>
    <property type="match status" value="1"/>
</dbReference>
<proteinExistence type="predicted"/>
<dbReference type="CDD" id="cd01127">
    <property type="entry name" value="TrwB_TraG_TraD_VirD4"/>
    <property type="match status" value="1"/>
</dbReference>
<evidence type="ECO:0000256" key="2">
    <source>
        <dbReference type="ARBA" id="ARBA00023000"/>
    </source>
</evidence>
<accession>A0A1F6AI59</accession>
<dbReference type="Gene3D" id="1.10.8.730">
    <property type="match status" value="1"/>
</dbReference>
<dbReference type="PANTHER" id="PTHR30121:SF6">
    <property type="entry name" value="SLR6007 PROTEIN"/>
    <property type="match status" value="1"/>
</dbReference>
<dbReference type="InterPro" id="IPR036844">
    <property type="entry name" value="Hint_dom_sf"/>
</dbReference>
<dbReference type="STRING" id="1798392.A3A79_02705"/>
<reference evidence="5 6" key="1">
    <citation type="journal article" date="2016" name="Nat. Commun.">
        <title>Thousands of microbial genomes shed light on interconnected biogeochemical processes in an aquifer system.</title>
        <authorList>
            <person name="Anantharaman K."/>
            <person name="Brown C.T."/>
            <person name="Hug L.A."/>
            <person name="Sharon I."/>
            <person name="Castelle C.J."/>
            <person name="Probst A.J."/>
            <person name="Thomas B.C."/>
            <person name="Singh A."/>
            <person name="Wilkins M.J."/>
            <person name="Karaoz U."/>
            <person name="Brodie E.L."/>
            <person name="Williams K.H."/>
            <person name="Hubbard S.S."/>
            <person name="Banfield J.F."/>
        </authorList>
    </citation>
    <scope>NUCLEOTIDE SEQUENCE [LARGE SCALE GENOMIC DNA]</scope>
</reference>
<dbReference type="InterPro" id="IPR027417">
    <property type="entry name" value="P-loop_NTPase"/>
</dbReference>
<dbReference type="Gene3D" id="3.10.28.10">
    <property type="entry name" value="Homing endonucleases"/>
    <property type="match status" value="1"/>
</dbReference>
<dbReference type="NCBIfam" id="TIGR01445">
    <property type="entry name" value="intein_Nterm"/>
    <property type="match status" value="1"/>
</dbReference>
<dbReference type="GO" id="GO:0004519">
    <property type="term" value="F:endonuclease activity"/>
    <property type="evidence" value="ECO:0007669"/>
    <property type="project" value="InterPro"/>
</dbReference>
<dbReference type="InterPro" id="IPR043964">
    <property type="entry name" value="P-loop_TraG"/>
</dbReference>
<evidence type="ECO:0000313" key="6">
    <source>
        <dbReference type="Proteomes" id="UP000178759"/>
    </source>
</evidence>
<dbReference type="InterPro" id="IPR004042">
    <property type="entry name" value="Intein_endonuc_central"/>
</dbReference>
<comment type="caution">
    <text evidence="5">The sequence shown here is derived from an EMBL/GenBank/DDBJ whole genome shotgun (WGS) entry which is preliminary data.</text>
</comment>
<gene>
    <name evidence="5" type="ORF">A3A79_02705</name>
</gene>
<dbReference type="InterPro" id="IPR003587">
    <property type="entry name" value="Hint_dom_N"/>
</dbReference>
<dbReference type="InterPro" id="IPR004860">
    <property type="entry name" value="LAGLIDADG_dom"/>
</dbReference>
<dbReference type="InterPro" id="IPR006141">
    <property type="entry name" value="Intein_N"/>
</dbReference>
<dbReference type="PROSITE" id="PS50817">
    <property type="entry name" value="INTEIN_N_TER"/>
    <property type="match status" value="1"/>
</dbReference>
<evidence type="ECO:0000313" key="5">
    <source>
        <dbReference type="EMBL" id="OGG24083.1"/>
    </source>
</evidence>